<dbReference type="InterPro" id="IPR024097">
    <property type="entry name" value="bHLH_ZIP_TF"/>
</dbReference>
<evidence type="ECO:0000313" key="8">
    <source>
        <dbReference type="Proteomes" id="UP001293593"/>
    </source>
</evidence>
<dbReference type="SUPFAM" id="SSF47459">
    <property type="entry name" value="HLH, helix-loop-helix DNA-binding domain"/>
    <property type="match status" value="1"/>
</dbReference>
<feature type="compositionally biased region" description="Low complexity" evidence="5">
    <location>
        <begin position="12"/>
        <end position="27"/>
    </location>
</feature>
<keyword evidence="2" id="KW-0805">Transcription regulation</keyword>
<evidence type="ECO:0000313" key="7">
    <source>
        <dbReference type="EMBL" id="KAK4260832.1"/>
    </source>
</evidence>
<dbReference type="EMBL" id="JAWXYG010000010">
    <property type="protein sequence ID" value="KAK4260832.1"/>
    <property type="molecule type" value="Genomic_DNA"/>
</dbReference>
<dbReference type="PANTHER" id="PTHR12565:SF367">
    <property type="entry name" value="TRANSCRIPTION FACTOR BHLH75"/>
    <property type="match status" value="1"/>
</dbReference>
<name>A0AAE1IZB6_9FABA</name>
<dbReference type="GO" id="GO:0005634">
    <property type="term" value="C:nucleus"/>
    <property type="evidence" value="ECO:0007669"/>
    <property type="project" value="UniProtKB-SubCell"/>
</dbReference>
<evidence type="ECO:0000256" key="1">
    <source>
        <dbReference type="ARBA" id="ARBA00004123"/>
    </source>
</evidence>
<dbReference type="SMART" id="SM00353">
    <property type="entry name" value="HLH"/>
    <property type="match status" value="1"/>
</dbReference>
<feature type="domain" description="BHLH" evidence="6">
    <location>
        <begin position="62"/>
        <end position="112"/>
    </location>
</feature>
<dbReference type="Pfam" id="PF00010">
    <property type="entry name" value="HLH"/>
    <property type="match status" value="1"/>
</dbReference>
<evidence type="ECO:0000256" key="4">
    <source>
        <dbReference type="ARBA" id="ARBA00023242"/>
    </source>
</evidence>
<protein>
    <recommendedName>
        <fullName evidence="6">BHLH domain-containing protein</fullName>
    </recommendedName>
</protein>
<organism evidence="7 8">
    <name type="scientific">Acacia crassicarpa</name>
    <name type="common">northern wattle</name>
    <dbReference type="NCBI Taxonomy" id="499986"/>
    <lineage>
        <taxon>Eukaryota</taxon>
        <taxon>Viridiplantae</taxon>
        <taxon>Streptophyta</taxon>
        <taxon>Embryophyta</taxon>
        <taxon>Tracheophyta</taxon>
        <taxon>Spermatophyta</taxon>
        <taxon>Magnoliopsida</taxon>
        <taxon>eudicotyledons</taxon>
        <taxon>Gunneridae</taxon>
        <taxon>Pentapetalae</taxon>
        <taxon>rosids</taxon>
        <taxon>fabids</taxon>
        <taxon>Fabales</taxon>
        <taxon>Fabaceae</taxon>
        <taxon>Caesalpinioideae</taxon>
        <taxon>mimosoid clade</taxon>
        <taxon>Acacieae</taxon>
        <taxon>Acacia</taxon>
    </lineage>
</organism>
<dbReference type="Proteomes" id="UP001293593">
    <property type="component" value="Unassembled WGS sequence"/>
</dbReference>
<feature type="compositionally biased region" description="Basic and acidic residues" evidence="5">
    <location>
        <begin position="45"/>
        <end position="54"/>
    </location>
</feature>
<dbReference type="GO" id="GO:0003700">
    <property type="term" value="F:DNA-binding transcription factor activity"/>
    <property type="evidence" value="ECO:0007669"/>
    <property type="project" value="TreeGrafter"/>
</dbReference>
<sequence length="176" mass="20154">MDQGLKLPLIQSSESLEENSSSSSLHSADFPEMRQKKAVGFKRKRTEDKQKEVIQVRAKRGQATDSHSLAERVRRERINEKLRCLQDMVPGCYKTMGMAVMLDVIINYVLSLQQQIEFLSMNLSAASMYFDFNTYQLDTVQAMQRSIVTDGIQGIERMEGEGYGGFAYWNPTWPLQ</sequence>
<evidence type="ECO:0000259" key="6">
    <source>
        <dbReference type="PROSITE" id="PS50888"/>
    </source>
</evidence>
<keyword evidence="3" id="KW-0804">Transcription</keyword>
<dbReference type="GO" id="GO:0046983">
    <property type="term" value="F:protein dimerization activity"/>
    <property type="evidence" value="ECO:0007669"/>
    <property type="project" value="InterPro"/>
</dbReference>
<feature type="region of interest" description="Disordered" evidence="5">
    <location>
        <begin position="1"/>
        <end position="58"/>
    </location>
</feature>
<evidence type="ECO:0000256" key="2">
    <source>
        <dbReference type="ARBA" id="ARBA00023015"/>
    </source>
</evidence>
<dbReference type="InterPro" id="IPR011598">
    <property type="entry name" value="bHLH_dom"/>
</dbReference>
<evidence type="ECO:0000256" key="5">
    <source>
        <dbReference type="SAM" id="MobiDB-lite"/>
    </source>
</evidence>
<evidence type="ECO:0000256" key="3">
    <source>
        <dbReference type="ARBA" id="ARBA00023163"/>
    </source>
</evidence>
<keyword evidence="8" id="KW-1185">Reference proteome</keyword>
<proteinExistence type="predicted"/>
<dbReference type="PANTHER" id="PTHR12565">
    <property type="entry name" value="STEROL REGULATORY ELEMENT-BINDING PROTEIN"/>
    <property type="match status" value="1"/>
</dbReference>
<accession>A0AAE1IZB6</accession>
<dbReference type="AlphaFoldDB" id="A0AAE1IZB6"/>
<dbReference type="Gene3D" id="4.10.280.10">
    <property type="entry name" value="Helix-loop-helix DNA-binding domain"/>
    <property type="match status" value="1"/>
</dbReference>
<comment type="caution">
    <text evidence="7">The sequence shown here is derived from an EMBL/GenBank/DDBJ whole genome shotgun (WGS) entry which is preliminary data.</text>
</comment>
<reference evidence="7" key="1">
    <citation type="submission" date="2023-10" db="EMBL/GenBank/DDBJ databases">
        <title>Chromosome-level genome of the transformable northern wattle, Acacia crassicarpa.</title>
        <authorList>
            <person name="Massaro I."/>
            <person name="Sinha N.R."/>
            <person name="Poethig S."/>
            <person name="Leichty A.R."/>
        </authorList>
    </citation>
    <scope>NUCLEOTIDE SEQUENCE</scope>
    <source>
        <strain evidence="7">Acra3RX</strain>
        <tissue evidence="7">Leaf</tissue>
    </source>
</reference>
<dbReference type="InterPro" id="IPR036638">
    <property type="entry name" value="HLH_DNA-bd_sf"/>
</dbReference>
<keyword evidence="4" id="KW-0539">Nucleus</keyword>
<comment type="subcellular location">
    <subcellularLocation>
        <location evidence="1">Nucleus</location>
    </subcellularLocation>
</comment>
<dbReference type="PROSITE" id="PS50888">
    <property type="entry name" value="BHLH"/>
    <property type="match status" value="1"/>
</dbReference>
<gene>
    <name evidence="7" type="ORF">QN277_003897</name>
</gene>